<dbReference type="Gene3D" id="3.40.1380.20">
    <property type="entry name" value="Pyruvate kinase, C-terminal domain"/>
    <property type="match status" value="1"/>
</dbReference>
<accession>A0ABS2GP25</accession>
<protein>
    <recommendedName>
        <fullName evidence="1">Pyruvate kinase C-terminal domain-containing protein</fullName>
    </recommendedName>
</protein>
<sequence>MPTLETGGSTMTFDRQGPQNTEAALKLAMEAAREEGIHKIVVASYSGETALKLAELEHEGILLICVARARGKTGRPDGNLSGAMRQELEARGVTICTAAHALSGAERGLSSRLGGFGPVEVAAHALRILGQGMKVCVEISMMAADAGLVELHEPIVAIGGTGYGSDTAVVIRPAPTAEFLDSKVDRIICMPRKN</sequence>
<dbReference type="InterPro" id="IPR015074">
    <property type="entry name" value="DUF1867"/>
</dbReference>
<dbReference type="PIRSF" id="PIRSF016138">
    <property type="entry name" value="UCP016138"/>
    <property type="match status" value="1"/>
</dbReference>
<dbReference type="InterPro" id="IPR015795">
    <property type="entry name" value="Pyrv_Knase_C"/>
</dbReference>
<dbReference type="EMBL" id="JACSNR010000008">
    <property type="protein sequence ID" value="MBM6923716.1"/>
    <property type="molecule type" value="Genomic_DNA"/>
</dbReference>
<organism evidence="2 3">
    <name type="scientific">Hydrogenoanaerobacterium saccharovorans</name>
    <dbReference type="NCBI Taxonomy" id="474960"/>
    <lineage>
        <taxon>Bacteria</taxon>
        <taxon>Bacillati</taxon>
        <taxon>Bacillota</taxon>
        <taxon>Clostridia</taxon>
        <taxon>Eubacteriales</taxon>
        <taxon>Oscillospiraceae</taxon>
        <taxon>Hydrogenoanaerobacterium</taxon>
    </lineage>
</organism>
<dbReference type="InterPro" id="IPR036918">
    <property type="entry name" value="Pyrv_Knase_C_sf"/>
</dbReference>
<reference evidence="2 3" key="1">
    <citation type="journal article" date="2021" name="Sci. Rep.">
        <title>The distribution of antibiotic resistance genes in chicken gut microbiota commensals.</title>
        <authorList>
            <person name="Juricova H."/>
            <person name="Matiasovicova J."/>
            <person name="Kubasova T."/>
            <person name="Cejkova D."/>
            <person name="Rychlik I."/>
        </authorList>
    </citation>
    <scope>NUCLEOTIDE SEQUENCE [LARGE SCALE GENOMIC DNA]</scope>
    <source>
        <strain evidence="2 3">An564</strain>
    </source>
</reference>
<dbReference type="Pfam" id="PF02887">
    <property type="entry name" value="PK_C"/>
    <property type="match status" value="1"/>
</dbReference>
<dbReference type="Proteomes" id="UP000724149">
    <property type="component" value="Unassembled WGS sequence"/>
</dbReference>
<feature type="domain" description="Pyruvate kinase C-terminal" evidence="1">
    <location>
        <begin position="22"/>
        <end position="170"/>
    </location>
</feature>
<proteinExistence type="predicted"/>
<evidence type="ECO:0000259" key="1">
    <source>
        <dbReference type="Pfam" id="PF02887"/>
    </source>
</evidence>
<comment type="caution">
    <text evidence="2">The sequence shown here is derived from an EMBL/GenBank/DDBJ whole genome shotgun (WGS) entry which is preliminary data.</text>
</comment>
<keyword evidence="3" id="KW-1185">Reference proteome</keyword>
<evidence type="ECO:0000313" key="2">
    <source>
        <dbReference type="EMBL" id="MBM6923716.1"/>
    </source>
</evidence>
<evidence type="ECO:0000313" key="3">
    <source>
        <dbReference type="Proteomes" id="UP000724149"/>
    </source>
</evidence>
<name>A0ABS2GP25_9FIRM</name>
<gene>
    <name evidence="2" type="ORF">H9X81_08450</name>
</gene>
<dbReference type="SUPFAM" id="SSF52935">
    <property type="entry name" value="PK C-terminal domain-like"/>
    <property type="match status" value="1"/>
</dbReference>